<reference evidence="2 3" key="1">
    <citation type="submission" date="2020-04" db="EMBL/GenBank/DDBJ databases">
        <title>Genome-Wide Identification of 5-Methylcytosine Sites in Bacterial Genomes By High-Throughput Sequencing of MspJI Restriction Fragments.</title>
        <authorList>
            <person name="Wu V."/>
        </authorList>
    </citation>
    <scope>NUCLEOTIDE SEQUENCE [LARGE SCALE GENOMIC DNA]</scope>
    <source>
        <strain evidence="2 3">S2</strain>
    </source>
</reference>
<dbReference type="InterPro" id="IPR025959">
    <property type="entry name" value="Winged_HTH_dom"/>
</dbReference>
<feature type="domain" description="Winged helix-turn helix" evidence="1">
    <location>
        <begin position="2"/>
        <end position="44"/>
    </location>
</feature>
<accession>A0A6H1NYT0</accession>
<dbReference type="EMBL" id="CP051128">
    <property type="protein sequence ID" value="QIZ06449.1"/>
    <property type="molecule type" value="Genomic_DNA"/>
</dbReference>
<reference evidence="2 3" key="2">
    <citation type="submission" date="2020-04" db="EMBL/GenBank/DDBJ databases">
        <authorList>
            <person name="Fomenkov A."/>
            <person name="Anton B.P."/>
            <person name="Roberts R.J."/>
        </authorList>
    </citation>
    <scope>NUCLEOTIDE SEQUENCE [LARGE SCALE GENOMIC DNA]</scope>
    <source>
        <strain evidence="2 3">S2</strain>
    </source>
</reference>
<dbReference type="Proteomes" id="UP000501868">
    <property type="component" value="Chromosome"/>
</dbReference>
<protein>
    <submittedName>
        <fullName evidence="2">Winged helix-turn-helix domain-containing protein</fullName>
    </submittedName>
</protein>
<name>A0A6H1NYT0_PRIMG</name>
<evidence type="ECO:0000313" key="2">
    <source>
        <dbReference type="EMBL" id="QIZ06449.1"/>
    </source>
</evidence>
<proteinExistence type="predicted"/>
<gene>
    <name evidence="2" type="ORF">HFZ78_06795</name>
</gene>
<dbReference type="AlphaFoldDB" id="A0A6H1NYT0"/>
<sequence>MDRFHVGMSREGIRLMIHRLGFRYSPTYVLIKAAEQEQQNFQTELDLIKKRDDRLLCSVI</sequence>
<evidence type="ECO:0000313" key="3">
    <source>
        <dbReference type="Proteomes" id="UP000501868"/>
    </source>
</evidence>
<dbReference type="Pfam" id="PF13592">
    <property type="entry name" value="HTH_33"/>
    <property type="match status" value="1"/>
</dbReference>
<organism evidence="2 3">
    <name type="scientific">Priestia megaterium</name>
    <name type="common">Bacillus megaterium</name>
    <dbReference type="NCBI Taxonomy" id="1404"/>
    <lineage>
        <taxon>Bacteria</taxon>
        <taxon>Bacillati</taxon>
        <taxon>Bacillota</taxon>
        <taxon>Bacilli</taxon>
        <taxon>Bacillales</taxon>
        <taxon>Bacillaceae</taxon>
        <taxon>Priestia</taxon>
    </lineage>
</organism>
<evidence type="ECO:0000259" key="1">
    <source>
        <dbReference type="Pfam" id="PF13592"/>
    </source>
</evidence>